<dbReference type="GO" id="GO:0005737">
    <property type="term" value="C:cytoplasm"/>
    <property type="evidence" value="ECO:0007669"/>
    <property type="project" value="UniProtKB-SubCell"/>
</dbReference>
<evidence type="ECO:0000313" key="15">
    <source>
        <dbReference type="EMBL" id="OGZ43689.1"/>
    </source>
</evidence>
<comment type="function">
    <text evidence="11">Participates actively in the response to hyperosmotic and heat shock by preventing the aggregation of stress-denatured proteins and by disaggregating proteins, also in an autonomous, DnaK-independent fashion. Unfolded proteins bind initially to DnaJ; upon interaction with the DnaJ-bound protein, DnaK hydrolyzes its bound ATP, resulting in the formation of a stable complex. GrpE releases ADP from DnaK; ATP binding to DnaK triggers the release of the substrate protein, thus completing the reaction cycle. Several rounds of ATP-dependent interactions between DnaJ, DnaK and GrpE are required for fully efficient folding. Also involved, together with DnaK and GrpE, in the DNA replication of plasmids through activation of initiation proteins.</text>
</comment>
<feature type="binding site" evidence="11">
    <location>
        <position position="194"/>
    </location>
    <ligand>
        <name>Zn(2+)</name>
        <dbReference type="ChEBI" id="CHEBI:29105"/>
        <label>2</label>
    </ligand>
</feature>
<evidence type="ECO:0000256" key="9">
    <source>
        <dbReference type="ARBA" id="ARBA00061004"/>
    </source>
</evidence>
<dbReference type="SUPFAM" id="SSF49493">
    <property type="entry name" value="HSP40/DnaJ peptide-binding domain"/>
    <property type="match status" value="2"/>
</dbReference>
<feature type="binding site" evidence="11">
    <location>
        <position position="165"/>
    </location>
    <ligand>
        <name>Zn(2+)</name>
        <dbReference type="ChEBI" id="CHEBI:29105"/>
        <label>2</label>
    </ligand>
</feature>
<feature type="binding site" evidence="11">
    <location>
        <position position="205"/>
    </location>
    <ligand>
        <name>Zn(2+)</name>
        <dbReference type="ChEBI" id="CHEBI:29105"/>
        <label>1</label>
    </ligand>
</feature>
<dbReference type="Gene3D" id="2.60.260.20">
    <property type="entry name" value="Urease metallochaperone UreE, N-terminal domain"/>
    <property type="match status" value="2"/>
</dbReference>
<feature type="domain" description="J" evidence="13">
    <location>
        <begin position="3"/>
        <end position="65"/>
    </location>
</feature>
<keyword evidence="8 11" id="KW-0143">Chaperone</keyword>
<feature type="binding site" evidence="11">
    <location>
        <position position="151"/>
    </location>
    <ligand>
        <name>Zn(2+)</name>
        <dbReference type="ChEBI" id="CHEBI:29105"/>
        <label>1</label>
    </ligand>
</feature>
<feature type="domain" description="CR-type" evidence="14">
    <location>
        <begin position="135"/>
        <end position="217"/>
    </location>
</feature>
<dbReference type="GO" id="GO:0009408">
    <property type="term" value="P:response to heat"/>
    <property type="evidence" value="ECO:0007669"/>
    <property type="project" value="InterPro"/>
</dbReference>
<dbReference type="HAMAP" id="MF_01152">
    <property type="entry name" value="DnaJ"/>
    <property type="match status" value="1"/>
</dbReference>
<dbReference type="SUPFAM" id="SSF57938">
    <property type="entry name" value="DnaJ/Hsp40 cysteine-rich domain"/>
    <property type="match status" value="1"/>
</dbReference>
<dbReference type="SUPFAM" id="SSF46565">
    <property type="entry name" value="Chaperone J-domain"/>
    <property type="match status" value="1"/>
</dbReference>
<comment type="domain">
    <text evidence="11">The J domain is necessary and sufficient to stimulate DnaK ATPase activity. Zinc center 1 plays an important role in the autonomous, DnaK-independent chaperone activity of DnaJ. Zinc center 2 is essential for interaction with DnaK and for DnaJ activity.</text>
</comment>
<dbReference type="FunFam" id="2.60.260.20:FF:000013">
    <property type="entry name" value="DnaJ subfamily B member 11"/>
    <property type="match status" value="1"/>
</dbReference>
<dbReference type="InterPro" id="IPR036410">
    <property type="entry name" value="HSP_DnaJ_Cys-rich_dom_sf"/>
</dbReference>
<dbReference type="GO" id="GO:0031072">
    <property type="term" value="F:heat shock protein binding"/>
    <property type="evidence" value="ECO:0007669"/>
    <property type="project" value="InterPro"/>
</dbReference>
<keyword evidence="7 11" id="KW-0346">Stress response</keyword>
<comment type="subunit">
    <text evidence="11">Homodimer.</text>
</comment>
<evidence type="ECO:0000256" key="2">
    <source>
        <dbReference type="ARBA" id="ARBA00022705"/>
    </source>
</evidence>
<dbReference type="Pfam" id="PF00684">
    <property type="entry name" value="DnaJ_CXXCXGXG"/>
    <property type="match status" value="1"/>
</dbReference>
<dbReference type="InterPro" id="IPR008971">
    <property type="entry name" value="HSP40/DnaJ_pept-bd"/>
</dbReference>
<dbReference type="Proteomes" id="UP000177480">
    <property type="component" value="Unassembled WGS sequence"/>
</dbReference>
<evidence type="ECO:0000256" key="4">
    <source>
        <dbReference type="ARBA" id="ARBA00022737"/>
    </source>
</evidence>
<dbReference type="AlphaFoldDB" id="A0A1G2G051"/>
<protein>
    <recommendedName>
        <fullName evidence="10 11">Chaperone protein DnaJ</fullName>
    </recommendedName>
</protein>
<dbReference type="Gene3D" id="1.10.287.110">
    <property type="entry name" value="DnaJ domain"/>
    <property type="match status" value="1"/>
</dbReference>
<dbReference type="GO" id="GO:0051082">
    <property type="term" value="F:unfolded protein binding"/>
    <property type="evidence" value="ECO:0007669"/>
    <property type="project" value="UniProtKB-UniRule"/>
</dbReference>
<accession>A0A1G2G051</accession>
<keyword evidence="2 11" id="KW-0235">DNA replication</keyword>
<evidence type="ECO:0000313" key="16">
    <source>
        <dbReference type="Proteomes" id="UP000177480"/>
    </source>
</evidence>
<dbReference type="PANTHER" id="PTHR43096">
    <property type="entry name" value="DNAJ HOMOLOG 1, MITOCHONDRIAL-RELATED"/>
    <property type="match status" value="1"/>
</dbReference>
<evidence type="ECO:0000256" key="7">
    <source>
        <dbReference type="ARBA" id="ARBA00023016"/>
    </source>
</evidence>
<comment type="caution">
    <text evidence="15">The sequence shown here is derived from an EMBL/GenBank/DDBJ whole genome shotgun (WGS) entry which is preliminary data.</text>
</comment>
<keyword evidence="4 11" id="KW-0677">Repeat</keyword>
<keyword evidence="3 11" id="KW-0479">Metal-binding</keyword>
<feature type="binding site" evidence="11">
    <location>
        <position position="168"/>
    </location>
    <ligand>
        <name>Zn(2+)</name>
        <dbReference type="ChEBI" id="CHEBI:29105"/>
        <label>2</label>
    </ligand>
</feature>
<dbReference type="Pfam" id="PF00226">
    <property type="entry name" value="DnaJ"/>
    <property type="match status" value="1"/>
</dbReference>
<evidence type="ECO:0000256" key="6">
    <source>
        <dbReference type="ARBA" id="ARBA00022833"/>
    </source>
</evidence>
<evidence type="ECO:0000259" key="14">
    <source>
        <dbReference type="PROSITE" id="PS51188"/>
    </source>
</evidence>
<feature type="binding site" evidence="11">
    <location>
        <position position="148"/>
    </location>
    <ligand>
        <name>Zn(2+)</name>
        <dbReference type="ChEBI" id="CHEBI:29105"/>
        <label>1</label>
    </ligand>
</feature>
<dbReference type="GO" id="GO:0008270">
    <property type="term" value="F:zinc ion binding"/>
    <property type="evidence" value="ECO:0007669"/>
    <property type="project" value="UniProtKB-UniRule"/>
</dbReference>
<keyword evidence="1 11" id="KW-0963">Cytoplasm</keyword>
<dbReference type="SMART" id="SM00271">
    <property type="entry name" value="DnaJ"/>
    <property type="match status" value="1"/>
</dbReference>
<evidence type="ECO:0000259" key="13">
    <source>
        <dbReference type="PROSITE" id="PS50076"/>
    </source>
</evidence>
<comment type="subcellular location">
    <subcellularLocation>
        <location evidence="11">Cytoplasm</location>
    </subcellularLocation>
</comment>
<evidence type="ECO:0000256" key="12">
    <source>
        <dbReference type="PROSITE-ProRule" id="PRU00546"/>
    </source>
</evidence>
<evidence type="ECO:0000256" key="3">
    <source>
        <dbReference type="ARBA" id="ARBA00022723"/>
    </source>
</evidence>
<dbReference type="InterPro" id="IPR012724">
    <property type="entry name" value="DnaJ"/>
</dbReference>
<dbReference type="CDD" id="cd10747">
    <property type="entry name" value="DnaJ_C"/>
    <property type="match status" value="1"/>
</dbReference>
<evidence type="ECO:0000256" key="10">
    <source>
        <dbReference type="ARBA" id="ARBA00067609"/>
    </source>
</evidence>
<dbReference type="NCBIfam" id="NF008035">
    <property type="entry name" value="PRK10767.1"/>
    <property type="match status" value="1"/>
</dbReference>
<reference evidence="15 16" key="1">
    <citation type="journal article" date="2016" name="Nat. Commun.">
        <title>Thousands of microbial genomes shed light on interconnected biogeochemical processes in an aquifer system.</title>
        <authorList>
            <person name="Anantharaman K."/>
            <person name="Brown C.T."/>
            <person name="Hug L.A."/>
            <person name="Sharon I."/>
            <person name="Castelle C.J."/>
            <person name="Probst A.J."/>
            <person name="Thomas B.C."/>
            <person name="Singh A."/>
            <person name="Wilkins M.J."/>
            <person name="Karaoz U."/>
            <person name="Brodie E.L."/>
            <person name="Williams K.H."/>
            <person name="Hubbard S.S."/>
            <person name="Banfield J.F."/>
        </authorList>
    </citation>
    <scope>NUCLEOTIDE SEQUENCE [LARGE SCALE GENOMIC DNA]</scope>
</reference>
<dbReference type="NCBIfam" id="TIGR02349">
    <property type="entry name" value="DnaJ_bact"/>
    <property type="match status" value="1"/>
</dbReference>
<dbReference type="CDD" id="cd10719">
    <property type="entry name" value="DnaJ_zf"/>
    <property type="match status" value="1"/>
</dbReference>
<dbReference type="GO" id="GO:0005524">
    <property type="term" value="F:ATP binding"/>
    <property type="evidence" value="ECO:0007669"/>
    <property type="project" value="InterPro"/>
</dbReference>
<dbReference type="PANTHER" id="PTHR43096:SF48">
    <property type="entry name" value="CHAPERONE PROTEIN DNAJ"/>
    <property type="match status" value="1"/>
</dbReference>
<comment type="similarity">
    <text evidence="9 11">Belongs to the DnaJ family.</text>
</comment>
<dbReference type="PROSITE" id="PS50076">
    <property type="entry name" value="DNAJ_2"/>
    <property type="match status" value="1"/>
</dbReference>
<proteinExistence type="inferred from homology"/>
<dbReference type="PROSITE" id="PS51188">
    <property type="entry name" value="ZF_CR"/>
    <property type="match status" value="1"/>
</dbReference>
<organism evidence="15 16">
    <name type="scientific">Candidatus Ryanbacteria bacterium RIFCSPHIGHO2_01_FULL_45_22</name>
    <dbReference type="NCBI Taxonomy" id="1802114"/>
    <lineage>
        <taxon>Bacteria</taxon>
        <taxon>Candidatus Ryaniibacteriota</taxon>
    </lineage>
</organism>
<evidence type="ECO:0000256" key="8">
    <source>
        <dbReference type="ARBA" id="ARBA00023186"/>
    </source>
</evidence>
<dbReference type="STRING" id="1802114.A2719_01180"/>
<evidence type="ECO:0000256" key="11">
    <source>
        <dbReference type="HAMAP-Rule" id="MF_01152"/>
    </source>
</evidence>
<name>A0A1G2G051_9BACT</name>
<dbReference type="PRINTS" id="PR00625">
    <property type="entry name" value="JDOMAIN"/>
</dbReference>
<keyword evidence="5 11" id="KW-0863">Zinc-finger</keyword>
<dbReference type="InterPro" id="IPR001623">
    <property type="entry name" value="DnaJ_domain"/>
</dbReference>
<dbReference type="EMBL" id="MHNK01000011">
    <property type="protein sequence ID" value="OGZ43689.1"/>
    <property type="molecule type" value="Genomic_DNA"/>
</dbReference>
<dbReference type="InterPro" id="IPR036869">
    <property type="entry name" value="J_dom_sf"/>
</dbReference>
<dbReference type="InterPro" id="IPR002939">
    <property type="entry name" value="DnaJ_C"/>
</dbReference>
<dbReference type="InterPro" id="IPR001305">
    <property type="entry name" value="HSP_DnaJ_Cys-rich_dom"/>
</dbReference>
<sequence length="355" mass="38348">MKDYYQILGVPRNASQEEVKKAYRKLAHQFHPDKTGGSEEKFKEVNEAYQVLGSEQKRAQYDRFGSAGFENAGRGNASGVEWDFSNFAQGFEGVDLGDMFGDMFGFGSSGSGRQTVRGRDIAIDIELQFSEAAFGVNRTMLLRKTAVCTACNGSAEEPGTKSKTCTHCNGSGSVHETRRSFLGSFTKLHMCSTCRGTGRVPETPCRICRGAGVAQASEEITISVPAGINDGEMIKLVGKGEAVAGGITGDLYVKIHVVPSKKFTRSGFDISTNLELSVTDGLLGAEKQVETLEGILRVQIPTGTASNSILRIRGKGIPRQRGGRGDLLITVLIKPPRKLSKKAKELLEELKKEGV</sequence>
<feature type="binding site" evidence="11">
    <location>
        <position position="191"/>
    </location>
    <ligand>
        <name>Zn(2+)</name>
        <dbReference type="ChEBI" id="CHEBI:29105"/>
        <label>2</label>
    </ligand>
</feature>
<dbReference type="CDD" id="cd06257">
    <property type="entry name" value="DnaJ"/>
    <property type="match status" value="1"/>
</dbReference>
<evidence type="ECO:0000256" key="5">
    <source>
        <dbReference type="ARBA" id="ARBA00022771"/>
    </source>
</evidence>
<keyword evidence="6 11" id="KW-0862">Zinc</keyword>
<feature type="zinc finger region" description="CR-type" evidence="12">
    <location>
        <begin position="135"/>
        <end position="217"/>
    </location>
</feature>
<comment type="caution">
    <text evidence="11">Lacks conserved residue(s) required for the propagation of feature annotation.</text>
</comment>
<gene>
    <name evidence="11" type="primary">dnaJ</name>
    <name evidence="15" type="ORF">A2719_01180</name>
</gene>
<evidence type="ECO:0000256" key="1">
    <source>
        <dbReference type="ARBA" id="ARBA00022490"/>
    </source>
</evidence>
<dbReference type="GO" id="GO:0042026">
    <property type="term" value="P:protein refolding"/>
    <property type="evidence" value="ECO:0007669"/>
    <property type="project" value="TreeGrafter"/>
</dbReference>
<dbReference type="Gene3D" id="2.10.230.10">
    <property type="entry name" value="Heat shock protein DnaJ, cysteine-rich domain"/>
    <property type="match status" value="1"/>
</dbReference>
<dbReference type="GO" id="GO:0006260">
    <property type="term" value="P:DNA replication"/>
    <property type="evidence" value="ECO:0007669"/>
    <property type="project" value="UniProtKB-KW"/>
</dbReference>
<comment type="cofactor">
    <cofactor evidence="11">
        <name>Zn(2+)</name>
        <dbReference type="ChEBI" id="CHEBI:29105"/>
    </cofactor>
    <text evidence="11">Binds 2 Zn(2+) ions per monomer.</text>
</comment>
<dbReference type="Pfam" id="PF01556">
    <property type="entry name" value="DnaJ_C"/>
    <property type="match status" value="1"/>
</dbReference>
<dbReference type="FunFam" id="2.10.230.10:FF:000002">
    <property type="entry name" value="Molecular chaperone DnaJ"/>
    <property type="match status" value="1"/>
</dbReference>
<feature type="binding site" evidence="11">
    <location>
        <position position="208"/>
    </location>
    <ligand>
        <name>Zn(2+)</name>
        <dbReference type="ChEBI" id="CHEBI:29105"/>
        <label>1</label>
    </ligand>
</feature>